<proteinExistence type="predicted"/>
<organism evidence="2">
    <name type="scientific">uncultured Caudovirales phage</name>
    <dbReference type="NCBI Taxonomy" id="2100421"/>
    <lineage>
        <taxon>Viruses</taxon>
        <taxon>Duplodnaviria</taxon>
        <taxon>Heunggongvirae</taxon>
        <taxon>Uroviricota</taxon>
        <taxon>Caudoviricetes</taxon>
        <taxon>Peduoviridae</taxon>
        <taxon>Maltschvirus</taxon>
        <taxon>Maltschvirus maltsch</taxon>
    </lineage>
</organism>
<dbReference type="EMBL" id="LR796831">
    <property type="protein sequence ID" value="CAB4168587.1"/>
    <property type="molecule type" value="Genomic_DNA"/>
</dbReference>
<evidence type="ECO:0000313" key="1">
    <source>
        <dbReference type="EMBL" id="CAB4168587.1"/>
    </source>
</evidence>
<dbReference type="EMBL" id="LR797216">
    <property type="protein sequence ID" value="CAB4194636.1"/>
    <property type="molecule type" value="Genomic_DNA"/>
</dbReference>
<sequence length="49" mass="5479">MPALLRFGWNNGEKCLVTYTGATNAAANSNLITRLGLMETYRRYVVVTQ</sequence>
<evidence type="ECO:0000313" key="2">
    <source>
        <dbReference type="EMBL" id="CAB4194636.1"/>
    </source>
</evidence>
<gene>
    <name evidence="2" type="ORF">UFOVP1283_5</name>
    <name evidence="1" type="ORF">UFOVP889_4</name>
</gene>
<accession>A0A6J5RJX9</accession>
<name>A0A6J5RJX9_9CAUD</name>
<reference evidence="2" key="1">
    <citation type="submission" date="2020-05" db="EMBL/GenBank/DDBJ databases">
        <authorList>
            <person name="Chiriac C."/>
            <person name="Salcher M."/>
            <person name="Ghai R."/>
            <person name="Kavagutti S V."/>
        </authorList>
    </citation>
    <scope>NUCLEOTIDE SEQUENCE</scope>
</reference>
<protein>
    <submittedName>
        <fullName evidence="2">Uncharacterized protein</fullName>
    </submittedName>
</protein>